<evidence type="ECO:0008006" key="4">
    <source>
        <dbReference type="Google" id="ProtNLM"/>
    </source>
</evidence>
<evidence type="ECO:0000256" key="1">
    <source>
        <dbReference type="SAM" id="Phobius"/>
    </source>
</evidence>
<keyword evidence="1" id="KW-0812">Transmembrane</keyword>
<sequence>MLKTIIFLLLITFQFYFSSYCSNKQKENREPAGKPVFHQIKHFRFLYIFKYKDHVLKQEWVMQFAAIVLWIIFVISYSLYRIFGLKIVFAMDVLTCIYLGVTVGYIAVLVCRYQHHLYFTNNTNHEHDWICEMKEAFGMHPRRKGKVVAFHEKRQDKYGKQYRLGDVQCSRKLTIYHVRIYDDELLVGDITKVFRDDLEGNIQWVVF</sequence>
<accession>A0ABS6EV23</accession>
<comment type="caution">
    <text evidence="2">The sequence shown here is derived from an EMBL/GenBank/DDBJ whole genome shotgun (WGS) entry which is preliminary data.</text>
</comment>
<reference evidence="2 3" key="1">
    <citation type="submission" date="2021-06" db="EMBL/GenBank/DDBJ databases">
        <authorList>
            <person name="Sun Q."/>
            <person name="Li D."/>
        </authorList>
    </citation>
    <scope>NUCLEOTIDE SEQUENCE [LARGE SCALE GENOMIC DNA]</scope>
    <source>
        <strain evidence="2 3">MSJd-7</strain>
    </source>
</reference>
<name>A0ABS6EV23_9FIRM</name>
<dbReference type="Proteomes" id="UP000783588">
    <property type="component" value="Unassembled WGS sequence"/>
</dbReference>
<evidence type="ECO:0000313" key="3">
    <source>
        <dbReference type="Proteomes" id="UP000783588"/>
    </source>
</evidence>
<feature type="transmembrane region" description="Helical" evidence="1">
    <location>
        <begin position="60"/>
        <end position="80"/>
    </location>
</feature>
<dbReference type="RefSeq" id="WP_216471157.1">
    <property type="nucleotide sequence ID" value="NZ_JAHLQI010000008.1"/>
</dbReference>
<evidence type="ECO:0000313" key="2">
    <source>
        <dbReference type="EMBL" id="MBU5491427.1"/>
    </source>
</evidence>
<organism evidence="2 3">
    <name type="scientific">Butyricicoccus intestinisimiae</name>
    <dbReference type="NCBI Taxonomy" id="2841509"/>
    <lineage>
        <taxon>Bacteria</taxon>
        <taxon>Bacillati</taxon>
        <taxon>Bacillota</taxon>
        <taxon>Clostridia</taxon>
        <taxon>Eubacteriales</taxon>
        <taxon>Butyricicoccaceae</taxon>
        <taxon>Butyricicoccus</taxon>
    </lineage>
</organism>
<feature type="transmembrane region" description="Helical" evidence="1">
    <location>
        <begin position="87"/>
        <end position="110"/>
    </location>
</feature>
<keyword evidence="1" id="KW-0472">Membrane</keyword>
<gene>
    <name evidence="2" type="ORF">KQI75_12530</name>
</gene>
<dbReference type="EMBL" id="JAHLQI010000008">
    <property type="protein sequence ID" value="MBU5491427.1"/>
    <property type="molecule type" value="Genomic_DNA"/>
</dbReference>
<keyword evidence="1" id="KW-1133">Transmembrane helix</keyword>
<protein>
    <recommendedName>
        <fullName evidence="4">DUF1449 family protein</fullName>
    </recommendedName>
</protein>
<keyword evidence="3" id="KW-1185">Reference proteome</keyword>
<proteinExistence type="predicted"/>